<dbReference type="EMBL" id="ML180681">
    <property type="protein sequence ID" value="THU76856.1"/>
    <property type="molecule type" value="Genomic_DNA"/>
</dbReference>
<protein>
    <recommendedName>
        <fullName evidence="3">Fungal-type protein kinase domain-containing protein</fullName>
    </recommendedName>
</protein>
<feature type="non-terminal residue" evidence="1">
    <location>
        <position position="1"/>
    </location>
</feature>
<organism evidence="1 2">
    <name type="scientific">Dendrothele bispora (strain CBS 962.96)</name>
    <dbReference type="NCBI Taxonomy" id="1314807"/>
    <lineage>
        <taxon>Eukaryota</taxon>
        <taxon>Fungi</taxon>
        <taxon>Dikarya</taxon>
        <taxon>Basidiomycota</taxon>
        <taxon>Agaricomycotina</taxon>
        <taxon>Agaricomycetes</taxon>
        <taxon>Agaricomycetidae</taxon>
        <taxon>Agaricales</taxon>
        <taxon>Agaricales incertae sedis</taxon>
        <taxon>Dendrothele</taxon>
    </lineage>
</organism>
<dbReference type="OrthoDB" id="3052452at2759"/>
<keyword evidence="2" id="KW-1185">Reference proteome</keyword>
<gene>
    <name evidence="1" type="ORF">K435DRAFT_703851</name>
</gene>
<sequence length="81" mass="9435">GTWKFISAVLLRSNRPCHSLQDDLESFVHILSWTALKYTIHGLPRSVLIDRIFTIYDKVQYDPVTKEISGLRDMKEQMLKA</sequence>
<name>A0A4S8KMJ7_DENBC</name>
<evidence type="ECO:0008006" key="3">
    <source>
        <dbReference type="Google" id="ProtNLM"/>
    </source>
</evidence>
<accession>A0A4S8KMJ7</accession>
<evidence type="ECO:0000313" key="2">
    <source>
        <dbReference type="Proteomes" id="UP000297245"/>
    </source>
</evidence>
<reference evidence="1 2" key="1">
    <citation type="journal article" date="2019" name="Nat. Ecol. Evol.">
        <title>Megaphylogeny resolves global patterns of mushroom evolution.</title>
        <authorList>
            <person name="Varga T."/>
            <person name="Krizsan K."/>
            <person name="Foldi C."/>
            <person name="Dima B."/>
            <person name="Sanchez-Garcia M."/>
            <person name="Sanchez-Ramirez S."/>
            <person name="Szollosi G.J."/>
            <person name="Szarkandi J.G."/>
            <person name="Papp V."/>
            <person name="Albert L."/>
            <person name="Andreopoulos W."/>
            <person name="Angelini C."/>
            <person name="Antonin V."/>
            <person name="Barry K.W."/>
            <person name="Bougher N.L."/>
            <person name="Buchanan P."/>
            <person name="Buyck B."/>
            <person name="Bense V."/>
            <person name="Catcheside P."/>
            <person name="Chovatia M."/>
            <person name="Cooper J."/>
            <person name="Damon W."/>
            <person name="Desjardin D."/>
            <person name="Finy P."/>
            <person name="Geml J."/>
            <person name="Haridas S."/>
            <person name="Hughes K."/>
            <person name="Justo A."/>
            <person name="Karasinski D."/>
            <person name="Kautmanova I."/>
            <person name="Kiss B."/>
            <person name="Kocsube S."/>
            <person name="Kotiranta H."/>
            <person name="LaButti K.M."/>
            <person name="Lechner B.E."/>
            <person name="Liimatainen K."/>
            <person name="Lipzen A."/>
            <person name="Lukacs Z."/>
            <person name="Mihaltcheva S."/>
            <person name="Morgado L.N."/>
            <person name="Niskanen T."/>
            <person name="Noordeloos M.E."/>
            <person name="Ohm R.A."/>
            <person name="Ortiz-Santana B."/>
            <person name="Ovrebo C."/>
            <person name="Racz N."/>
            <person name="Riley R."/>
            <person name="Savchenko A."/>
            <person name="Shiryaev A."/>
            <person name="Soop K."/>
            <person name="Spirin V."/>
            <person name="Szebenyi C."/>
            <person name="Tomsovsky M."/>
            <person name="Tulloss R.E."/>
            <person name="Uehling J."/>
            <person name="Grigoriev I.V."/>
            <person name="Vagvolgyi C."/>
            <person name="Papp T."/>
            <person name="Martin F.M."/>
            <person name="Miettinen O."/>
            <person name="Hibbett D.S."/>
            <person name="Nagy L.G."/>
        </authorList>
    </citation>
    <scope>NUCLEOTIDE SEQUENCE [LARGE SCALE GENOMIC DNA]</scope>
    <source>
        <strain evidence="1 2">CBS 962.96</strain>
    </source>
</reference>
<proteinExistence type="predicted"/>
<dbReference type="AlphaFoldDB" id="A0A4S8KMJ7"/>
<evidence type="ECO:0000313" key="1">
    <source>
        <dbReference type="EMBL" id="THU76856.1"/>
    </source>
</evidence>
<dbReference type="Proteomes" id="UP000297245">
    <property type="component" value="Unassembled WGS sequence"/>
</dbReference>